<dbReference type="SUPFAM" id="SSF50249">
    <property type="entry name" value="Nucleic acid-binding proteins"/>
    <property type="match status" value="1"/>
</dbReference>
<dbReference type="Pfam" id="PF00575">
    <property type="entry name" value="S1"/>
    <property type="match status" value="1"/>
</dbReference>
<evidence type="ECO:0000256" key="8">
    <source>
        <dbReference type="SAM" id="MobiDB-lite"/>
    </source>
</evidence>
<name>A0A0W1JH24_DESHA</name>
<dbReference type="GO" id="GO:0005829">
    <property type="term" value="C:cytosol"/>
    <property type="evidence" value="ECO:0007669"/>
    <property type="project" value="TreeGrafter"/>
</dbReference>
<dbReference type="InterPro" id="IPR015946">
    <property type="entry name" value="KH_dom-like_a/b"/>
</dbReference>
<dbReference type="FunFam" id="3.30.1480.10:FF:000002">
    <property type="entry name" value="Transcription termination/antitermination protein NusA"/>
    <property type="match status" value="1"/>
</dbReference>
<dbReference type="PANTHER" id="PTHR22648">
    <property type="entry name" value="TRANSCRIPTION TERMINATION FACTOR NUSA"/>
    <property type="match status" value="1"/>
</dbReference>
<dbReference type="GO" id="GO:0031564">
    <property type="term" value="P:transcription antitermination"/>
    <property type="evidence" value="ECO:0007669"/>
    <property type="project" value="UniProtKB-UniRule"/>
</dbReference>
<dbReference type="OrthoDB" id="9807233at2"/>
<keyword evidence="3 7" id="KW-0889">Transcription antitermination</keyword>
<dbReference type="GO" id="GO:0003723">
    <property type="term" value="F:RNA binding"/>
    <property type="evidence" value="ECO:0007669"/>
    <property type="project" value="UniProtKB-UniRule"/>
</dbReference>
<keyword evidence="5 7" id="KW-0805">Transcription regulation</keyword>
<dbReference type="AlphaFoldDB" id="A0A0W1JH24"/>
<feature type="compositionally biased region" description="Basic and acidic residues" evidence="8">
    <location>
        <begin position="456"/>
        <end position="481"/>
    </location>
</feature>
<dbReference type="Gene3D" id="3.30.1480.10">
    <property type="entry name" value="NusA, N-terminal domain"/>
    <property type="match status" value="1"/>
</dbReference>
<feature type="region of interest" description="Disordered" evidence="8">
    <location>
        <begin position="399"/>
        <end position="493"/>
    </location>
</feature>
<dbReference type="InterPro" id="IPR013735">
    <property type="entry name" value="TF_NusA_N"/>
</dbReference>
<evidence type="ECO:0000256" key="2">
    <source>
        <dbReference type="ARBA" id="ARBA00022490"/>
    </source>
</evidence>
<dbReference type="Pfam" id="PF08529">
    <property type="entry name" value="NusA_N"/>
    <property type="match status" value="1"/>
</dbReference>
<evidence type="ECO:0000256" key="7">
    <source>
        <dbReference type="HAMAP-Rule" id="MF_00945"/>
    </source>
</evidence>
<dbReference type="InterPro" id="IPR009019">
    <property type="entry name" value="KH_sf_prok-type"/>
</dbReference>
<dbReference type="InterPro" id="IPR003029">
    <property type="entry name" value="S1_domain"/>
</dbReference>
<comment type="caution">
    <text evidence="10">The sequence shown here is derived from an EMBL/GenBank/DDBJ whole genome shotgun (WGS) entry which is preliminary data.</text>
</comment>
<evidence type="ECO:0000256" key="4">
    <source>
        <dbReference type="ARBA" id="ARBA00022884"/>
    </source>
</evidence>
<dbReference type="InterPro" id="IPR036555">
    <property type="entry name" value="NusA_N_sf"/>
</dbReference>
<comment type="similarity">
    <text evidence="7">Belongs to the NusA family.</text>
</comment>
<protein>
    <recommendedName>
        <fullName evidence="7">Transcription termination/antitermination protein NusA</fullName>
    </recommendedName>
</protein>
<keyword evidence="6 7" id="KW-0804">Transcription</keyword>
<dbReference type="SUPFAM" id="SSF54814">
    <property type="entry name" value="Prokaryotic type KH domain (KH-domain type II)"/>
    <property type="match status" value="2"/>
</dbReference>
<reference evidence="10 11" key="1">
    <citation type="submission" date="2015-12" db="EMBL/GenBank/DDBJ databases">
        <title>Draft Genome Sequence of Desulfitobacterium hafniense Strain DH, a Sulfate-reducing Bacterium Isolated from Paddy Soils.</title>
        <authorList>
            <person name="Bao P."/>
            <person name="Zhang X."/>
            <person name="Li G."/>
        </authorList>
    </citation>
    <scope>NUCLEOTIDE SEQUENCE [LARGE SCALE GENOMIC DNA]</scope>
    <source>
        <strain evidence="10 11">DH</strain>
    </source>
</reference>
<dbReference type="Pfam" id="PF13184">
    <property type="entry name" value="KH_NusA_1st"/>
    <property type="match status" value="1"/>
</dbReference>
<dbReference type="InterPro" id="IPR058582">
    <property type="entry name" value="KH_NusA_2nd"/>
</dbReference>
<evidence type="ECO:0000313" key="10">
    <source>
        <dbReference type="EMBL" id="KTE90741.1"/>
    </source>
</evidence>
<proteinExistence type="inferred from homology"/>
<dbReference type="InterPro" id="IPR004087">
    <property type="entry name" value="KH_dom"/>
</dbReference>
<evidence type="ECO:0000256" key="5">
    <source>
        <dbReference type="ARBA" id="ARBA00023015"/>
    </source>
</evidence>
<evidence type="ECO:0000256" key="6">
    <source>
        <dbReference type="ARBA" id="ARBA00023163"/>
    </source>
</evidence>
<dbReference type="InterPro" id="IPR012340">
    <property type="entry name" value="NA-bd_OB-fold"/>
</dbReference>
<dbReference type="CDD" id="cd04455">
    <property type="entry name" value="S1_NusA"/>
    <property type="match status" value="1"/>
</dbReference>
<evidence type="ECO:0000256" key="1">
    <source>
        <dbReference type="ARBA" id="ARBA00022472"/>
    </source>
</evidence>
<dbReference type="RefSeq" id="WP_011460395.1">
    <property type="nucleotide sequence ID" value="NZ_LOCK01000034.1"/>
</dbReference>
<dbReference type="Gene3D" id="3.30.300.20">
    <property type="match status" value="2"/>
</dbReference>
<feature type="compositionally biased region" description="Basic residues" evidence="8">
    <location>
        <begin position="482"/>
        <end position="493"/>
    </location>
</feature>
<comment type="subcellular location">
    <subcellularLocation>
        <location evidence="7">Cytoplasm</location>
    </subcellularLocation>
</comment>
<dbReference type="CDD" id="cd02134">
    <property type="entry name" value="KH-II_NusA_rpt1"/>
    <property type="match status" value="1"/>
</dbReference>
<accession>A0A0W1JH24</accession>
<dbReference type="PANTHER" id="PTHR22648:SF0">
    <property type="entry name" value="TRANSCRIPTION TERMINATION_ANTITERMINATION PROTEIN NUSA"/>
    <property type="match status" value="1"/>
</dbReference>
<dbReference type="PROSITE" id="PS50126">
    <property type="entry name" value="S1"/>
    <property type="match status" value="1"/>
</dbReference>
<organism evidence="10 11">
    <name type="scientific">Desulfitobacterium hafniense</name>
    <name type="common">Desulfitobacterium frappieri</name>
    <dbReference type="NCBI Taxonomy" id="49338"/>
    <lineage>
        <taxon>Bacteria</taxon>
        <taxon>Bacillati</taxon>
        <taxon>Bacillota</taxon>
        <taxon>Clostridia</taxon>
        <taxon>Eubacteriales</taxon>
        <taxon>Desulfitobacteriaceae</taxon>
        <taxon>Desulfitobacterium</taxon>
    </lineage>
</organism>
<keyword evidence="1 7" id="KW-0806">Transcription termination</keyword>
<dbReference type="HAMAP" id="MF_00945_B">
    <property type="entry name" value="NusA_B"/>
    <property type="match status" value="1"/>
</dbReference>
<dbReference type="NCBIfam" id="TIGR01953">
    <property type="entry name" value="NusA"/>
    <property type="match status" value="1"/>
</dbReference>
<dbReference type="FunFam" id="3.30.300.20:FF:000005">
    <property type="entry name" value="Transcription termination/antitermination protein NusA"/>
    <property type="match status" value="1"/>
</dbReference>
<feature type="compositionally biased region" description="Acidic residues" evidence="8">
    <location>
        <begin position="401"/>
        <end position="418"/>
    </location>
</feature>
<comment type="subunit">
    <text evidence="7">Monomer. Binds directly to the core enzyme of the DNA-dependent RNA polymerase and to nascent RNA.</text>
</comment>
<keyword evidence="4 7" id="KW-0694">RNA-binding</keyword>
<dbReference type="SUPFAM" id="SSF69705">
    <property type="entry name" value="Transcription factor NusA, N-terminal domain"/>
    <property type="match status" value="1"/>
</dbReference>
<dbReference type="CDD" id="cd22529">
    <property type="entry name" value="KH-II_NusA_rpt2"/>
    <property type="match status" value="1"/>
</dbReference>
<evidence type="ECO:0000256" key="3">
    <source>
        <dbReference type="ARBA" id="ARBA00022814"/>
    </source>
</evidence>
<evidence type="ECO:0000259" key="9">
    <source>
        <dbReference type="PROSITE" id="PS50126"/>
    </source>
</evidence>
<dbReference type="GO" id="GO:0003700">
    <property type="term" value="F:DNA-binding transcription factor activity"/>
    <property type="evidence" value="ECO:0007669"/>
    <property type="project" value="InterPro"/>
</dbReference>
<dbReference type="FunFam" id="2.40.50.140:FF:000058">
    <property type="entry name" value="Transcription termination/antitermination protein NusA"/>
    <property type="match status" value="1"/>
</dbReference>
<dbReference type="SMART" id="SM00322">
    <property type="entry name" value="KH"/>
    <property type="match status" value="2"/>
</dbReference>
<dbReference type="SMART" id="SM00316">
    <property type="entry name" value="S1"/>
    <property type="match status" value="1"/>
</dbReference>
<comment type="function">
    <text evidence="7">Participates in both transcription termination and antitermination.</text>
</comment>
<dbReference type="Pfam" id="PF26594">
    <property type="entry name" value="KH_NusA_2nd"/>
    <property type="match status" value="1"/>
</dbReference>
<dbReference type="InterPro" id="IPR010213">
    <property type="entry name" value="TF_NusA"/>
</dbReference>
<dbReference type="Gene3D" id="2.40.50.140">
    <property type="entry name" value="Nucleic acid-binding proteins"/>
    <property type="match status" value="1"/>
</dbReference>
<keyword evidence="2 7" id="KW-0963">Cytoplasm</keyword>
<gene>
    <name evidence="7" type="primary">nusA</name>
    <name evidence="10" type="ORF">AT727_23750</name>
</gene>
<dbReference type="InterPro" id="IPR025249">
    <property type="entry name" value="TF_NusA_KH_1st"/>
</dbReference>
<dbReference type="Proteomes" id="UP000054623">
    <property type="component" value="Unassembled WGS sequence"/>
</dbReference>
<dbReference type="InterPro" id="IPR030842">
    <property type="entry name" value="TF_NusA_bacterial"/>
</dbReference>
<feature type="domain" description="S1 motif" evidence="9">
    <location>
        <begin position="135"/>
        <end position="199"/>
    </location>
</feature>
<dbReference type="FunFam" id="3.30.300.20:FF:000002">
    <property type="entry name" value="Transcription termination/antitermination protein NusA"/>
    <property type="match status" value="1"/>
</dbReference>
<sequence length="493" mass="56505">MNMEFIEALHELEKDRGISADILFEAIEAALISAYKKNFASLQNVRVHIDRMTGEFKVFARKNVVEEVEDARTQVSMEEARKIDPNYAIDDVVEYEVTPREFGRIAAQTAKQVVVQRIREAERGMIYDEYINREGDIVTGIVQRYDQKNVIVDLGKVEAILTAQEQIPGETYQPFERIKTFVVEVKKTTKGPQVMLSRTHPGLIKRLFELEVPEIHDGLVEIKGVSREAGARSKIAVYSRDSNVDPVGACVGPKGSRVQTIVTELKGEKIDIVNYSTDPEEFVANALSPAKVVGVYPKPNEKVALVVVPDYQLSLAIGKEGQNARLAAKLTNWKIDIKSESQALAQNLIPDKNEVQGEYEEYDEFADYAEYENYDEYEDYSEYDDYEENEDYDENATYGENYDDELVYDENDQYEEFDAYQNEELPYEESEDYAATPDNGEPKAENAEENYAYTESGDKEERLTERDRSMMKYFEADEKNSRKEKKKKAKGKR</sequence>
<dbReference type="EMBL" id="LOCK01000034">
    <property type="protein sequence ID" value="KTE90741.1"/>
    <property type="molecule type" value="Genomic_DNA"/>
</dbReference>
<evidence type="ECO:0000313" key="11">
    <source>
        <dbReference type="Proteomes" id="UP000054623"/>
    </source>
</evidence>
<dbReference type="GO" id="GO:0006353">
    <property type="term" value="P:DNA-templated transcription termination"/>
    <property type="evidence" value="ECO:0007669"/>
    <property type="project" value="UniProtKB-UniRule"/>
</dbReference>